<dbReference type="RefSeq" id="WP_109660432.1">
    <property type="nucleotide sequence ID" value="NZ_QGGH01000001.1"/>
</dbReference>
<evidence type="ECO:0000313" key="12">
    <source>
        <dbReference type="Proteomes" id="UP000245631"/>
    </source>
</evidence>
<evidence type="ECO:0000256" key="4">
    <source>
        <dbReference type="ARBA" id="ARBA00022692"/>
    </source>
</evidence>
<dbReference type="Pfam" id="PF00990">
    <property type="entry name" value="GGDEF"/>
    <property type="match status" value="1"/>
</dbReference>
<dbReference type="GeneID" id="61050684"/>
<dbReference type="CDD" id="cd01949">
    <property type="entry name" value="GGDEF"/>
    <property type="match status" value="1"/>
</dbReference>
<dbReference type="InterPro" id="IPR011620">
    <property type="entry name" value="Sig_transdc_His_kinase_LytS_TM"/>
</dbReference>
<dbReference type="GO" id="GO:0005886">
    <property type="term" value="C:plasma membrane"/>
    <property type="evidence" value="ECO:0007669"/>
    <property type="project" value="UniProtKB-SubCell"/>
</dbReference>
<dbReference type="SUPFAM" id="SSF55785">
    <property type="entry name" value="PYP-like sensor domain (PAS domain)"/>
    <property type="match status" value="2"/>
</dbReference>
<dbReference type="EMBL" id="QGGH01000001">
    <property type="protein sequence ID" value="PWJ94668.1"/>
    <property type="molecule type" value="Genomic_DNA"/>
</dbReference>
<dbReference type="FunFam" id="3.30.70.270:FF:000001">
    <property type="entry name" value="Diguanylate cyclase domain protein"/>
    <property type="match status" value="1"/>
</dbReference>
<feature type="domain" description="PAC" evidence="9">
    <location>
        <begin position="269"/>
        <end position="321"/>
    </location>
</feature>
<dbReference type="PROSITE" id="PS50113">
    <property type="entry name" value="PAC"/>
    <property type="match status" value="1"/>
</dbReference>
<protein>
    <recommendedName>
        <fullName evidence="2">diguanylate cyclase</fullName>
        <ecNumber evidence="2">2.7.7.65</ecNumber>
    </recommendedName>
</protein>
<feature type="transmembrane region" description="Helical" evidence="8">
    <location>
        <begin position="71"/>
        <end position="94"/>
    </location>
</feature>
<feature type="transmembrane region" description="Helical" evidence="8">
    <location>
        <begin position="164"/>
        <end position="184"/>
    </location>
</feature>
<dbReference type="SUPFAM" id="SSF55073">
    <property type="entry name" value="Nucleotide cyclase"/>
    <property type="match status" value="1"/>
</dbReference>
<evidence type="ECO:0000313" key="11">
    <source>
        <dbReference type="EMBL" id="PWJ94668.1"/>
    </source>
</evidence>
<keyword evidence="4 8" id="KW-0812">Transmembrane</keyword>
<dbReference type="GO" id="GO:1902201">
    <property type="term" value="P:negative regulation of bacterial-type flagellum-dependent cell motility"/>
    <property type="evidence" value="ECO:0007669"/>
    <property type="project" value="TreeGrafter"/>
</dbReference>
<evidence type="ECO:0000259" key="9">
    <source>
        <dbReference type="PROSITE" id="PS50113"/>
    </source>
</evidence>
<evidence type="ECO:0000256" key="6">
    <source>
        <dbReference type="ARBA" id="ARBA00023136"/>
    </source>
</evidence>
<evidence type="ECO:0000256" key="2">
    <source>
        <dbReference type="ARBA" id="ARBA00012528"/>
    </source>
</evidence>
<dbReference type="PANTHER" id="PTHR45138">
    <property type="entry name" value="REGULATORY COMPONENTS OF SENSORY TRANSDUCTION SYSTEM"/>
    <property type="match status" value="1"/>
</dbReference>
<sequence>MGSPWSELLANLAVVAMFVSVWIHTHVWLDRRAALTRATAFGLLMGAGAVILMLTPMQLQPGLFVDLRGTMIALAGFFGGPVACVIAGLAAVAFRFHEGGIGVFAGAMGIAIATLIGIAGHLALRGRAPGRVDILILAATAAAGSPLGLLALPREIMQTVLPQVALPTSLLIFLSIMLSGLALYQERRRIEALQSRRIYKAVVEALPDCLNVKDLEGRFIAANPATARLMRAVDAKALIGKTDFDFYPQETARKFHEDELAILAGGVPSTIEQRLHHEDGPDGWLSTLKAPFRDHSGTIVGLITHNRDITTRKQLEDELAESRVRLADALTHMADGLVMFDGDGKLVLGNAQYIAMFPQTADIRIPGADYRDILRISAARGEQIVPPDKIEDWIGGIVASRKLPSNRQEIRLSDGRWLDVRTRPTSDGGSLSVYSDITEAKHVEAELLAANEKLNLLANRDGLTELLTRRAFDEALALEYARGKRSMAPLSLLIIDVDWFKRFNDHYGHPAGDECLRAVSGCIKATARRAADAAARYGGEEFALILPETDARGAFVIAENLRKGVRDLRLAHAGSEKGIVTISVGVGTFDPGGASIEIADLLRRADEALYGAKVAGRDRVHGWRPHVSEPHATGARRRS</sequence>
<dbReference type="GO" id="GO:0043709">
    <property type="term" value="P:cell adhesion involved in single-species biofilm formation"/>
    <property type="evidence" value="ECO:0007669"/>
    <property type="project" value="TreeGrafter"/>
</dbReference>
<dbReference type="AlphaFoldDB" id="A0A8E2WHV0"/>
<dbReference type="Gene3D" id="3.30.450.20">
    <property type="entry name" value="PAS domain"/>
    <property type="match status" value="2"/>
</dbReference>
<reference evidence="11 12" key="1">
    <citation type="submission" date="2018-05" db="EMBL/GenBank/DDBJ databases">
        <title>Genomic Encyclopedia of Type Strains, Phase IV (KMG-IV): sequencing the most valuable type-strain genomes for metagenomic binning, comparative biology and taxonomic classification.</title>
        <authorList>
            <person name="Goeker M."/>
        </authorList>
    </citation>
    <scope>NUCLEOTIDE SEQUENCE [LARGE SCALE GENOMIC DNA]</scope>
    <source>
        <strain evidence="11 12">DSM 2626</strain>
    </source>
</reference>
<name>A0A8E2WHV0_RHILI</name>
<dbReference type="EC" id="2.7.7.65" evidence="2"/>
<dbReference type="Proteomes" id="UP000245631">
    <property type="component" value="Unassembled WGS sequence"/>
</dbReference>
<dbReference type="InterPro" id="IPR013656">
    <property type="entry name" value="PAS_4"/>
</dbReference>
<comment type="subcellular location">
    <subcellularLocation>
        <location evidence="1">Cell membrane</location>
        <topology evidence="1">Multi-pass membrane protein</topology>
    </subcellularLocation>
</comment>
<gene>
    <name evidence="11" type="ORF">C8D77_1011354</name>
</gene>
<keyword evidence="5 8" id="KW-1133">Transmembrane helix</keyword>
<evidence type="ECO:0000256" key="7">
    <source>
        <dbReference type="ARBA" id="ARBA00034247"/>
    </source>
</evidence>
<evidence type="ECO:0000256" key="1">
    <source>
        <dbReference type="ARBA" id="ARBA00004651"/>
    </source>
</evidence>
<evidence type="ECO:0000256" key="8">
    <source>
        <dbReference type="SAM" id="Phobius"/>
    </source>
</evidence>
<comment type="caution">
    <text evidence="11">The sequence shown here is derived from an EMBL/GenBank/DDBJ whole genome shotgun (WGS) entry which is preliminary data.</text>
</comment>
<dbReference type="InterPro" id="IPR050469">
    <property type="entry name" value="Diguanylate_Cyclase"/>
</dbReference>
<dbReference type="InterPro" id="IPR000700">
    <property type="entry name" value="PAS-assoc_C"/>
</dbReference>
<dbReference type="PROSITE" id="PS50887">
    <property type="entry name" value="GGDEF"/>
    <property type="match status" value="1"/>
</dbReference>
<feature type="transmembrane region" description="Helical" evidence="8">
    <location>
        <begin position="101"/>
        <end position="122"/>
    </location>
</feature>
<dbReference type="InterPro" id="IPR000160">
    <property type="entry name" value="GGDEF_dom"/>
</dbReference>
<evidence type="ECO:0000256" key="5">
    <source>
        <dbReference type="ARBA" id="ARBA00022989"/>
    </source>
</evidence>
<dbReference type="Pfam" id="PF07694">
    <property type="entry name" value="5TM-5TMR_LYT"/>
    <property type="match status" value="1"/>
</dbReference>
<feature type="transmembrane region" description="Helical" evidence="8">
    <location>
        <begin position="12"/>
        <end position="29"/>
    </location>
</feature>
<dbReference type="GO" id="GO:0071555">
    <property type="term" value="P:cell wall organization"/>
    <property type="evidence" value="ECO:0007669"/>
    <property type="project" value="InterPro"/>
</dbReference>
<dbReference type="InterPro" id="IPR000014">
    <property type="entry name" value="PAS"/>
</dbReference>
<organism evidence="11 12">
    <name type="scientific">Rhizobium loti</name>
    <name type="common">Mesorhizobium loti</name>
    <dbReference type="NCBI Taxonomy" id="381"/>
    <lineage>
        <taxon>Bacteria</taxon>
        <taxon>Pseudomonadati</taxon>
        <taxon>Pseudomonadota</taxon>
        <taxon>Alphaproteobacteria</taxon>
        <taxon>Hyphomicrobiales</taxon>
        <taxon>Phyllobacteriaceae</taxon>
        <taxon>Mesorhizobium</taxon>
    </lineage>
</organism>
<dbReference type="InterPro" id="IPR043128">
    <property type="entry name" value="Rev_trsase/Diguanyl_cyclase"/>
</dbReference>
<feature type="transmembrane region" description="Helical" evidence="8">
    <location>
        <begin position="134"/>
        <end position="152"/>
    </location>
</feature>
<dbReference type="NCBIfam" id="TIGR00229">
    <property type="entry name" value="sensory_box"/>
    <property type="match status" value="1"/>
</dbReference>
<comment type="catalytic activity">
    <reaction evidence="7">
        <text>2 GTP = 3',3'-c-di-GMP + 2 diphosphate</text>
        <dbReference type="Rhea" id="RHEA:24898"/>
        <dbReference type="ChEBI" id="CHEBI:33019"/>
        <dbReference type="ChEBI" id="CHEBI:37565"/>
        <dbReference type="ChEBI" id="CHEBI:58805"/>
        <dbReference type="EC" id="2.7.7.65"/>
    </reaction>
</comment>
<dbReference type="InterPro" id="IPR029787">
    <property type="entry name" value="Nucleotide_cyclase"/>
</dbReference>
<dbReference type="CDD" id="cd00130">
    <property type="entry name" value="PAS"/>
    <property type="match status" value="1"/>
</dbReference>
<dbReference type="PANTHER" id="PTHR45138:SF9">
    <property type="entry name" value="DIGUANYLATE CYCLASE DGCM-RELATED"/>
    <property type="match status" value="1"/>
</dbReference>
<proteinExistence type="predicted"/>
<dbReference type="Pfam" id="PF08448">
    <property type="entry name" value="PAS_4"/>
    <property type="match status" value="1"/>
</dbReference>
<dbReference type="SMART" id="SM00267">
    <property type="entry name" value="GGDEF"/>
    <property type="match status" value="1"/>
</dbReference>
<feature type="transmembrane region" description="Helical" evidence="8">
    <location>
        <begin position="41"/>
        <end position="59"/>
    </location>
</feature>
<dbReference type="InterPro" id="IPR035965">
    <property type="entry name" value="PAS-like_dom_sf"/>
</dbReference>
<evidence type="ECO:0000259" key="10">
    <source>
        <dbReference type="PROSITE" id="PS50887"/>
    </source>
</evidence>
<accession>A0A8E2WHV0</accession>
<dbReference type="GO" id="GO:0052621">
    <property type="term" value="F:diguanylate cyclase activity"/>
    <property type="evidence" value="ECO:0007669"/>
    <property type="project" value="UniProtKB-EC"/>
</dbReference>
<evidence type="ECO:0000256" key="3">
    <source>
        <dbReference type="ARBA" id="ARBA00022475"/>
    </source>
</evidence>
<dbReference type="GO" id="GO:0000155">
    <property type="term" value="F:phosphorelay sensor kinase activity"/>
    <property type="evidence" value="ECO:0007669"/>
    <property type="project" value="InterPro"/>
</dbReference>
<keyword evidence="3" id="KW-1003">Cell membrane</keyword>
<dbReference type="NCBIfam" id="TIGR00254">
    <property type="entry name" value="GGDEF"/>
    <property type="match status" value="1"/>
</dbReference>
<feature type="domain" description="GGDEF" evidence="10">
    <location>
        <begin position="488"/>
        <end position="625"/>
    </location>
</feature>
<dbReference type="Pfam" id="PF12860">
    <property type="entry name" value="PAS_7"/>
    <property type="match status" value="1"/>
</dbReference>
<keyword evidence="6 8" id="KW-0472">Membrane</keyword>
<dbReference type="Gene3D" id="3.30.70.270">
    <property type="match status" value="1"/>
</dbReference>